<dbReference type="RefSeq" id="XP_009064537.1">
    <property type="nucleotide sequence ID" value="XM_009066289.1"/>
</dbReference>
<gene>
    <name evidence="2" type="ORF">LOTGIDRAFT_168399</name>
</gene>
<dbReference type="KEGG" id="lgi:LOTGIDRAFT_168399"/>
<dbReference type="Proteomes" id="UP000030746">
    <property type="component" value="Unassembled WGS sequence"/>
</dbReference>
<dbReference type="AlphaFoldDB" id="V3ZQF3"/>
<evidence type="ECO:0000256" key="1">
    <source>
        <dbReference type="SAM" id="MobiDB-lite"/>
    </source>
</evidence>
<feature type="compositionally biased region" description="Polar residues" evidence="1">
    <location>
        <begin position="85"/>
        <end position="105"/>
    </location>
</feature>
<protein>
    <submittedName>
        <fullName evidence="2">Uncharacterized protein</fullName>
    </submittedName>
</protein>
<dbReference type="EMBL" id="KB203412">
    <property type="protein sequence ID" value="ESO84735.1"/>
    <property type="molecule type" value="Genomic_DNA"/>
</dbReference>
<name>V3ZQF3_LOTGI</name>
<dbReference type="GeneID" id="20240872"/>
<organism evidence="2 3">
    <name type="scientific">Lottia gigantea</name>
    <name type="common">Giant owl limpet</name>
    <dbReference type="NCBI Taxonomy" id="225164"/>
    <lineage>
        <taxon>Eukaryota</taxon>
        <taxon>Metazoa</taxon>
        <taxon>Spiralia</taxon>
        <taxon>Lophotrochozoa</taxon>
        <taxon>Mollusca</taxon>
        <taxon>Gastropoda</taxon>
        <taxon>Patellogastropoda</taxon>
        <taxon>Lottioidea</taxon>
        <taxon>Lottiidae</taxon>
        <taxon>Lottia</taxon>
    </lineage>
</organism>
<keyword evidence="3" id="KW-1185">Reference proteome</keyword>
<dbReference type="CTD" id="20240872"/>
<feature type="region of interest" description="Disordered" evidence="1">
    <location>
        <begin position="84"/>
        <end position="124"/>
    </location>
</feature>
<sequence length="147" mass="16438">MIVISYVVDTHVDNIVDDVSSDQCVTNTELSPYASEFVSFVEYSVDNIKLDSDSENNQNSEDPSVICVKSPQCDKSISHSENLETENNINVSDNIPSDNLTSDDLFSNLPPESLRKSQRNRKPTQAMFSFPRQSSFSWAILQVDPPS</sequence>
<reference evidence="2 3" key="1">
    <citation type="journal article" date="2013" name="Nature">
        <title>Insights into bilaterian evolution from three spiralian genomes.</title>
        <authorList>
            <person name="Simakov O."/>
            <person name="Marletaz F."/>
            <person name="Cho S.J."/>
            <person name="Edsinger-Gonzales E."/>
            <person name="Havlak P."/>
            <person name="Hellsten U."/>
            <person name="Kuo D.H."/>
            <person name="Larsson T."/>
            <person name="Lv J."/>
            <person name="Arendt D."/>
            <person name="Savage R."/>
            <person name="Osoegawa K."/>
            <person name="de Jong P."/>
            <person name="Grimwood J."/>
            <person name="Chapman J.A."/>
            <person name="Shapiro H."/>
            <person name="Aerts A."/>
            <person name="Otillar R.P."/>
            <person name="Terry A.Y."/>
            <person name="Boore J.L."/>
            <person name="Grigoriev I.V."/>
            <person name="Lindberg D.R."/>
            <person name="Seaver E.C."/>
            <person name="Weisblat D.A."/>
            <person name="Putnam N.H."/>
            <person name="Rokhsar D.S."/>
        </authorList>
    </citation>
    <scope>NUCLEOTIDE SEQUENCE [LARGE SCALE GENOMIC DNA]</scope>
</reference>
<evidence type="ECO:0000313" key="3">
    <source>
        <dbReference type="Proteomes" id="UP000030746"/>
    </source>
</evidence>
<dbReference type="HOGENOM" id="CLU_1770177_0_0_1"/>
<proteinExistence type="predicted"/>
<evidence type="ECO:0000313" key="2">
    <source>
        <dbReference type="EMBL" id="ESO84735.1"/>
    </source>
</evidence>
<accession>V3ZQF3</accession>